<feature type="binding site" evidence="10">
    <location>
        <begin position="250"/>
        <end position="254"/>
    </location>
    <ligand>
        <name>substrate</name>
    </ligand>
</feature>
<dbReference type="GO" id="GO:0051287">
    <property type="term" value="F:NAD binding"/>
    <property type="evidence" value="ECO:0007669"/>
    <property type="project" value="InterPro"/>
</dbReference>
<proteinExistence type="inferred from homology"/>
<evidence type="ECO:0000256" key="4">
    <source>
        <dbReference type="ARBA" id="ARBA00015132"/>
    </source>
</evidence>
<dbReference type="SUPFAM" id="SSF52413">
    <property type="entry name" value="UDP-glucose/GDP-mannose dehydrogenase C-terminal domain"/>
    <property type="match status" value="1"/>
</dbReference>
<dbReference type="SMART" id="SM00984">
    <property type="entry name" value="UDPG_MGDP_dh_C"/>
    <property type="match status" value="1"/>
</dbReference>
<dbReference type="InterPro" id="IPR014026">
    <property type="entry name" value="UDP-Glc/GDP-Man_DH_dimer"/>
</dbReference>
<evidence type="ECO:0000259" key="12">
    <source>
        <dbReference type="SMART" id="SM00984"/>
    </source>
</evidence>
<evidence type="ECO:0000256" key="8">
    <source>
        <dbReference type="PIRNR" id="PIRNR000124"/>
    </source>
</evidence>
<dbReference type="Proteomes" id="UP000320496">
    <property type="component" value="Chromosome"/>
</dbReference>
<feature type="active site" description="Nucleophile" evidence="9">
    <location>
        <position position="261"/>
    </location>
</feature>
<dbReference type="InterPro" id="IPR008927">
    <property type="entry name" value="6-PGluconate_DH-like_C_sf"/>
</dbReference>
<feature type="binding site" evidence="11">
    <location>
        <position position="30"/>
    </location>
    <ligand>
        <name>NAD(+)</name>
        <dbReference type="ChEBI" id="CHEBI:57540"/>
    </ligand>
</feature>
<dbReference type="EMBL" id="CP036275">
    <property type="protein sequence ID" value="QDU37036.1"/>
    <property type="molecule type" value="Genomic_DNA"/>
</dbReference>
<feature type="binding site" evidence="10">
    <location>
        <position position="205"/>
    </location>
    <ligand>
        <name>substrate</name>
    </ligand>
</feature>
<comment type="catalytic activity">
    <reaction evidence="7 8">
        <text>UDP-alpha-D-glucose + 2 NAD(+) + H2O = UDP-alpha-D-glucuronate + 2 NADH + 3 H(+)</text>
        <dbReference type="Rhea" id="RHEA:23596"/>
        <dbReference type="ChEBI" id="CHEBI:15377"/>
        <dbReference type="ChEBI" id="CHEBI:15378"/>
        <dbReference type="ChEBI" id="CHEBI:57540"/>
        <dbReference type="ChEBI" id="CHEBI:57945"/>
        <dbReference type="ChEBI" id="CHEBI:58052"/>
        <dbReference type="ChEBI" id="CHEBI:58885"/>
        <dbReference type="EC" id="1.1.1.22"/>
    </reaction>
</comment>
<dbReference type="AlphaFoldDB" id="A0A517Z3L0"/>
<dbReference type="GO" id="GO:0000271">
    <property type="term" value="P:polysaccharide biosynthetic process"/>
    <property type="evidence" value="ECO:0007669"/>
    <property type="project" value="InterPro"/>
</dbReference>
<evidence type="ECO:0000313" key="13">
    <source>
        <dbReference type="EMBL" id="QDU37036.1"/>
    </source>
</evidence>
<feature type="binding site" evidence="11">
    <location>
        <position position="329"/>
    </location>
    <ligand>
        <name>NAD(+)</name>
        <dbReference type="ChEBI" id="CHEBI:57540"/>
    </ligand>
</feature>
<dbReference type="PIRSF" id="PIRSF000124">
    <property type="entry name" value="UDPglc_GDPman_dh"/>
    <property type="match status" value="1"/>
</dbReference>
<dbReference type="PIRSF" id="PIRSF500134">
    <property type="entry name" value="UDPglc_DH_bac"/>
    <property type="match status" value="1"/>
</dbReference>
<accession>A0A517Z3L0</accession>
<feature type="binding site" evidence="11">
    <location>
        <position position="121"/>
    </location>
    <ligand>
        <name>NAD(+)</name>
        <dbReference type="ChEBI" id="CHEBI:57540"/>
    </ligand>
</feature>
<dbReference type="Pfam" id="PF03720">
    <property type="entry name" value="UDPG_MGDP_dh_C"/>
    <property type="match status" value="1"/>
</dbReference>
<evidence type="ECO:0000256" key="6">
    <source>
        <dbReference type="ARBA" id="ARBA00023027"/>
    </source>
</evidence>
<sequence length="438" mass="47785">MKVVMLGTGYVGLVTGTCFADSGNDVTCVDINQQKIDMLNRGEVPIYEPGLAEMVRRNAASGRLQFTTDLRGPVAEADCVFVAVGTPQGDDGSADLSYVFGAAEAIAPHLREDAIVVVKSTVPVGTNRAVFGRLKELTGRDVHVASNPEFLKEGCAIDDFTKPDRVVVGVMDKKVGEVLAQLYAPFLRTEQPFLVMGLESAEMTKYVANCMLATKISFINEMANLCDRVGADINEVRRGIGHDQRIGFSFLFPGVGYGGSCFPKDVRAMISVADTRGMDAEILKAVDEVNNRQKHVLFAKLDEHFGGDLKGKKIAVWGLSFKPRTDDIREAPSLVLIEQLLAGGADIHVHDPVAVENVKAQLGDKLTYHEHHYDALEGVDALAIVTEWNEYRNPDFEYVKHKMGTPVIFDGRNLYDPEKMGAAGFTYSGIGLKSPGRR</sequence>
<evidence type="ECO:0000256" key="5">
    <source>
        <dbReference type="ARBA" id="ARBA00023002"/>
    </source>
</evidence>
<dbReference type="GO" id="GO:0003979">
    <property type="term" value="F:UDP-glucose 6-dehydrogenase activity"/>
    <property type="evidence" value="ECO:0007669"/>
    <property type="project" value="UniProtKB-EC"/>
</dbReference>
<evidence type="ECO:0000256" key="1">
    <source>
        <dbReference type="ARBA" id="ARBA00004701"/>
    </source>
</evidence>
<dbReference type="NCBIfam" id="TIGR03026">
    <property type="entry name" value="NDP-sugDHase"/>
    <property type="match status" value="1"/>
</dbReference>
<dbReference type="UniPathway" id="UPA00038">
    <property type="reaction ID" value="UER00491"/>
</dbReference>
<evidence type="ECO:0000256" key="11">
    <source>
        <dbReference type="PIRSR" id="PIRSR500134-3"/>
    </source>
</evidence>
<dbReference type="Pfam" id="PF03721">
    <property type="entry name" value="UDPG_MGDP_dh_N"/>
    <property type="match status" value="1"/>
</dbReference>
<comment type="pathway">
    <text evidence="1">Nucleotide-sugar biosynthesis; UDP-alpha-D-glucuronate biosynthesis; UDP-alpha-D-glucuronate from UDP-alpha-D-glucose: step 1/1.</text>
</comment>
<dbReference type="InterPro" id="IPR001732">
    <property type="entry name" value="UDP-Glc/GDP-Man_DH_N"/>
</dbReference>
<reference evidence="13 14" key="1">
    <citation type="submission" date="2019-02" db="EMBL/GenBank/DDBJ databases">
        <title>Deep-cultivation of Planctomycetes and their phenomic and genomic characterization uncovers novel biology.</title>
        <authorList>
            <person name="Wiegand S."/>
            <person name="Jogler M."/>
            <person name="Boedeker C."/>
            <person name="Pinto D."/>
            <person name="Vollmers J."/>
            <person name="Rivas-Marin E."/>
            <person name="Kohn T."/>
            <person name="Peeters S.H."/>
            <person name="Heuer A."/>
            <person name="Rast P."/>
            <person name="Oberbeckmann S."/>
            <person name="Bunk B."/>
            <person name="Jeske O."/>
            <person name="Meyerdierks A."/>
            <person name="Storesund J.E."/>
            <person name="Kallscheuer N."/>
            <person name="Luecker S."/>
            <person name="Lage O.M."/>
            <person name="Pohl T."/>
            <person name="Merkel B.J."/>
            <person name="Hornburger P."/>
            <person name="Mueller R.-W."/>
            <person name="Bruemmer F."/>
            <person name="Labrenz M."/>
            <person name="Spormann A.M."/>
            <person name="Op den Camp H."/>
            <person name="Overmann J."/>
            <person name="Amann R."/>
            <person name="Jetten M.S.M."/>
            <person name="Mascher T."/>
            <person name="Medema M.H."/>
            <person name="Devos D.P."/>
            <person name="Kaster A.-K."/>
            <person name="Ovreas L."/>
            <person name="Rohde M."/>
            <person name="Galperin M.Y."/>
            <person name="Jogler C."/>
        </authorList>
    </citation>
    <scope>NUCLEOTIDE SEQUENCE [LARGE SCALE GENOMIC DNA]</scope>
    <source>
        <strain evidence="13 14">Mal4</strain>
    </source>
</reference>
<feature type="binding site" evidence="10">
    <location>
        <position position="322"/>
    </location>
    <ligand>
        <name>substrate</name>
    </ligand>
</feature>
<feature type="domain" description="UDP-glucose/GDP-mannose dehydrogenase C-terminal" evidence="12">
    <location>
        <begin position="315"/>
        <end position="417"/>
    </location>
</feature>
<name>A0A517Z3L0_9PLAN</name>
<dbReference type="InterPro" id="IPR014027">
    <property type="entry name" value="UDP-Glc/GDP-Man_DH_C"/>
</dbReference>
<feature type="binding site" evidence="11">
    <location>
        <position position="35"/>
    </location>
    <ligand>
        <name>NAD(+)</name>
        <dbReference type="ChEBI" id="CHEBI:57540"/>
    </ligand>
</feature>
<dbReference type="InterPro" id="IPR036220">
    <property type="entry name" value="UDP-Glc/GDP-Man_DH_C_sf"/>
</dbReference>
<protein>
    <recommendedName>
        <fullName evidence="4 8">UDP-glucose 6-dehydrogenase</fullName>
        <ecNumber evidence="3 8">1.1.1.22</ecNumber>
    </recommendedName>
</protein>
<keyword evidence="6 8" id="KW-0520">NAD</keyword>
<evidence type="ECO:0000313" key="14">
    <source>
        <dbReference type="Proteomes" id="UP000320496"/>
    </source>
</evidence>
<feature type="binding site" evidence="11">
    <location>
        <position position="86"/>
    </location>
    <ligand>
        <name>NAD(+)</name>
        <dbReference type="ChEBI" id="CHEBI:57540"/>
    </ligand>
</feature>
<dbReference type="InterPro" id="IPR028357">
    <property type="entry name" value="UDPglc_DH_bac"/>
</dbReference>
<dbReference type="SUPFAM" id="SSF51735">
    <property type="entry name" value="NAD(P)-binding Rossmann-fold domains"/>
    <property type="match status" value="1"/>
</dbReference>
<dbReference type="Gene3D" id="3.40.50.720">
    <property type="entry name" value="NAD(P)-binding Rossmann-like Domain"/>
    <property type="match status" value="2"/>
</dbReference>
<feature type="binding site" evidence="11">
    <location>
        <position position="153"/>
    </location>
    <ligand>
        <name>NAD(+)</name>
        <dbReference type="ChEBI" id="CHEBI:57540"/>
    </ligand>
</feature>
<evidence type="ECO:0000256" key="7">
    <source>
        <dbReference type="ARBA" id="ARBA00047473"/>
    </source>
</evidence>
<dbReference type="InterPro" id="IPR036291">
    <property type="entry name" value="NAD(P)-bd_dom_sf"/>
</dbReference>
<evidence type="ECO:0000256" key="3">
    <source>
        <dbReference type="ARBA" id="ARBA00012954"/>
    </source>
</evidence>
<dbReference type="Gene3D" id="1.20.5.100">
    <property type="entry name" value="Cytochrome c1, transmembrane anchor, C-terminal"/>
    <property type="match status" value="1"/>
</dbReference>
<evidence type="ECO:0000256" key="9">
    <source>
        <dbReference type="PIRSR" id="PIRSR500134-1"/>
    </source>
</evidence>
<feature type="binding site" evidence="10">
    <location>
        <position position="258"/>
    </location>
    <ligand>
        <name>substrate</name>
    </ligand>
</feature>
<dbReference type="PANTHER" id="PTHR43750">
    <property type="entry name" value="UDP-GLUCOSE 6-DEHYDROGENASE TUAD"/>
    <property type="match status" value="1"/>
</dbReference>
<dbReference type="PANTHER" id="PTHR43750:SF3">
    <property type="entry name" value="UDP-GLUCOSE 6-DEHYDROGENASE TUAD"/>
    <property type="match status" value="1"/>
</dbReference>
<keyword evidence="5 8" id="KW-0560">Oxidoreductase</keyword>
<gene>
    <name evidence="13" type="primary">tuaD</name>
    <name evidence="13" type="ORF">Mal4_13390</name>
</gene>
<keyword evidence="14" id="KW-1185">Reference proteome</keyword>
<dbReference type="OrthoDB" id="9803238at2"/>
<dbReference type="GO" id="GO:0006065">
    <property type="term" value="P:UDP-glucuronate biosynthetic process"/>
    <property type="evidence" value="ECO:0007669"/>
    <property type="project" value="UniProtKB-UniPathway"/>
</dbReference>
<organism evidence="13 14">
    <name type="scientific">Maioricimonas rarisocia</name>
    <dbReference type="NCBI Taxonomy" id="2528026"/>
    <lineage>
        <taxon>Bacteria</taxon>
        <taxon>Pseudomonadati</taxon>
        <taxon>Planctomycetota</taxon>
        <taxon>Planctomycetia</taxon>
        <taxon>Planctomycetales</taxon>
        <taxon>Planctomycetaceae</taxon>
        <taxon>Maioricimonas</taxon>
    </lineage>
</organism>
<dbReference type="EC" id="1.1.1.22" evidence="3 8"/>
<dbReference type="RefSeq" id="WP_145367703.1">
    <property type="nucleotide sequence ID" value="NZ_CP036275.1"/>
</dbReference>
<evidence type="ECO:0000256" key="10">
    <source>
        <dbReference type="PIRSR" id="PIRSR500134-2"/>
    </source>
</evidence>
<dbReference type="Pfam" id="PF00984">
    <property type="entry name" value="UDPG_MGDP_dh"/>
    <property type="match status" value="1"/>
</dbReference>
<evidence type="ECO:0000256" key="2">
    <source>
        <dbReference type="ARBA" id="ARBA00006601"/>
    </source>
</evidence>
<comment type="similarity">
    <text evidence="2 8">Belongs to the UDP-glucose/GDP-mannose dehydrogenase family.</text>
</comment>
<feature type="binding site" evidence="10">
    <location>
        <begin position="150"/>
        <end position="153"/>
    </location>
    <ligand>
        <name>substrate</name>
    </ligand>
</feature>
<dbReference type="SUPFAM" id="SSF48179">
    <property type="entry name" value="6-phosphogluconate dehydrogenase C-terminal domain-like"/>
    <property type="match status" value="1"/>
</dbReference>
<feature type="binding site" evidence="11">
    <location>
        <position position="264"/>
    </location>
    <ligand>
        <name>NAD(+)</name>
        <dbReference type="ChEBI" id="CHEBI:57540"/>
    </ligand>
</feature>
<dbReference type="InterPro" id="IPR017476">
    <property type="entry name" value="UDP-Glc/GDP-Man"/>
</dbReference>
<dbReference type="KEGG" id="mri:Mal4_13390"/>